<dbReference type="OrthoDB" id="3480038at2"/>
<feature type="signal peptide" evidence="2">
    <location>
        <begin position="1"/>
        <end position="21"/>
    </location>
</feature>
<sequence>MTHRKAAVRGLLLFATVTLGAAACGGGSDDGEAGAAPAATRPAPPSPAETTEPPETDPGAEPGIRGARAALQAFLRGQAAGDTSVCRYVAKDSDFLNGPALRGDCRKGVKDTPHLLRPRERLALRRVLATGGKITERDEAVLPFSGLRWTDGHLTESALQPEFVLRRDGEGMWQIVR</sequence>
<feature type="chain" id="PRO_5038765647" description="Nuclear transport factor 2 family protein" evidence="2">
    <location>
        <begin position="22"/>
        <end position="177"/>
    </location>
</feature>
<name>A0A5S4H6Q2_9ACTN</name>
<dbReference type="Proteomes" id="UP000305238">
    <property type="component" value="Unassembled WGS sequence"/>
</dbReference>
<evidence type="ECO:0000313" key="4">
    <source>
        <dbReference type="Proteomes" id="UP000305238"/>
    </source>
</evidence>
<dbReference type="PROSITE" id="PS51257">
    <property type="entry name" value="PROKAR_LIPOPROTEIN"/>
    <property type="match status" value="1"/>
</dbReference>
<organism evidence="3 4">
    <name type="scientific">Actinomadura geliboluensis</name>
    <dbReference type="NCBI Taxonomy" id="882440"/>
    <lineage>
        <taxon>Bacteria</taxon>
        <taxon>Bacillati</taxon>
        <taxon>Actinomycetota</taxon>
        <taxon>Actinomycetes</taxon>
        <taxon>Streptosporangiales</taxon>
        <taxon>Thermomonosporaceae</taxon>
        <taxon>Actinomadura</taxon>
    </lineage>
</organism>
<protein>
    <recommendedName>
        <fullName evidence="5">Nuclear transport factor 2 family protein</fullName>
    </recommendedName>
</protein>
<reference evidence="3 4" key="1">
    <citation type="submission" date="2019-05" db="EMBL/GenBank/DDBJ databases">
        <title>Draft genome sequence of Actinomadura geliboluensis A8036.</title>
        <authorList>
            <person name="Saricaoglu S."/>
            <person name="Isik K."/>
        </authorList>
    </citation>
    <scope>NUCLEOTIDE SEQUENCE [LARGE SCALE GENOMIC DNA]</scope>
    <source>
        <strain evidence="3 4">A8036</strain>
    </source>
</reference>
<dbReference type="AlphaFoldDB" id="A0A5S4H6Q2"/>
<evidence type="ECO:0000256" key="2">
    <source>
        <dbReference type="SAM" id="SignalP"/>
    </source>
</evidence>
<feature type="compositionally biased region" description="Low complexity" evidence="1">
    <location>
        <begin position="48"/>
        <end position="63"/>
    </location>
</feature>
<dbReference type="EMBL" id="VCKZ01000046">
    <property type="protein sequence ID" value="TMR40689.1"/>
    <property type="molecule type" value="Genomic_DNA"/>
</dbReference>
<feature type="region of interest" description="Disordered" evidence="1">
    <location>
        <begin position="28"/>
        <end position="63"/>
    </location>
</feature>
<keyword evidence="2" id="KW-0732">Signal</keyword>
<comment type="caution">
    <text evidence="3">The sequence shown here is derived from an EMBL/GenBank/DDBJ whole genome shotgun (WGS) entry which is preliminary data.</text>
</comment>
<proteinExistence type="predicted"/>
<evidence type="ECO:0000256" key="1">
    <source>
        <dbReference type="SAM" id="MobiDB-lite"/>
    </source>
</evidence>
<gene>
    <name evidence="3" type="ORF">ETD96_09455</name>
</gene>
<accession>A0A5S4H6Q2</accession>
<evidence type="ECO:0000313" key="3">
    <source>
        <dbReference type="EMBL" id="TMR40689.1"/>
    </source>
</evidence>
<dbReference type="RefSeq" id="WP_138635936.1">
    <property type="nucleotide sequence ID" value="NZ_JASWDG010000074.1"/>
</dbReference>
<evidence type="ECO:0008006" key="5">
    <source>
        <dbReference type="Google" id="ProtNLM"/>
    </source>
</evidence>
<keyword evidence="4" id="KW-1185">Reference proteome</keyword>